<sequence>MEESKAPALQYSLNLINKIKGRGIKIFLISSRRETLRSATFDNLIKVGNHGWTGLTLMHDSHLYHRYTLEDDLTDVKNYKAEARKRLMDEGYQVWGITGDQWSSFEGLPSAKSTFKIPNSLYSIS</sequence>
<dbReference type="PANTHER" id="PTHR31284:SF57">
    <property type="entry name" value="ACID PHOSPHATASE"/>
    <property type="match status" value="1"/>
</dbReference>
<dbReference type="InterPro" id="IPR005519">
    <property type="entry name" value="Acid_phosphat_B-like"/>
</dbReference>
<proteinExistence type="predicted"/>
<dbReference type="SUPFAM" id="SSF56784">
    <property type="entry name" value="HAD-like"/>
    <property type="match status" value="1"/>
</dbReference>
<evidence type="ECO:0000313" key="2">
    <source>
        <dbReference type="EMBL" id="KAK6937730.1"/>
    </source>
</evidence>
<protein>
    <submittedName>
        <fullName evidence="2">Acid phosphatase, class B-like</fullName>
    </submittedName>
</protein>
<dbReference type="InterPro" id="IPR023214">
    <property type="entry name" value="HAD_sf"/>
</dbReference>
<evidence type="ECO:0000313" key="3">
    <source>
        <dbReference type="Proteomes" id="UP001370490"/>
    </source>
</evidence>
<dbReference type="PANTHER" id="PTHR31284">
    <property type="entry name" value="ACID PHOSPHATASE-LIKE PROTEIN"/>
    <property type="match status" value="1"/>
</dbReference>
<dbReference type="AlphaFoldDB" id="A0AAN8VPB4"/>
<name>A0AAN8VPB4_9MAGN</name>
<comment type="caution">
    <text evidence="2">The sequence shown here is derived from an EMBL/GenBank/DDBJ whole genome shotgun (WGS) entry which is preliminary data.</text>
</comment>
<dbReference type="InterPro" id="IPR036412">
    <property type="entry name" value="HAD-like_sf"/>
</dbReference>
<dbReference type="EMBL" id="JBAMMX010000006">
    <property type="protein sequence ID" value="KAK6937730.1"/>
    <property type="molecule type" value="Genomic_DNA"/>
</dbReference>
<dbReference type="Gene3D" id="3.40.50.1000">
    <property type="entry name" value="HAD superfamily/HAD-like"/>
    <property type="match status" value="1"/>
</dbReference>
<keyword evidence="1" id="KW-0732">Signal</keyword>
<gene>
    <name evidence="2" type="ORF">RJ641_031238</name>
</gene>
<organism evidence="2 3">
    <name type="scientific">Dillenia turbinata</name>
    <dbReference type="NCBI Taxonomy" id="194707"/>
    <lineage>
        <taxon>Eukaryota</taxon>
        <taxon>Viridiplantae</taxon>
        <taxon>Streptophyta</taxon>
        <taxon>Embryophyta</taxon>
        <taxon>Tracheophyta</taxon>
        <taxon>Spermatophyta</taxon>
        <taxon>Magnoliopsida</taxon>
        <taxon>eudicotyledons</taxon>
        <taxon>Gunneridae</taxon>
        <taxon>Pentapetalae</taxon>
        <taxon>Dilleniales</taxon>
        <taxon>Dilleniaceae</taxon>
        <taxon>Dillenia</taxon>
    </lineage>
</organism>
<dbReference type="Pfam" id="PF03767">
    <property type="entry name" value="Acid_phosphat_B"/>
    <property type="match status" value="1"/>
</dbReference>
<reference evidence="2 3" key="1">
    <citation type="submission" date="2023-12" db="EMBL/GenBank/DDBJ databases">
        <title>A high-quality genome assembly for Dillenia turbinata (Dilleniales).</title>
        <authorList>
            <person name="Chanderbali A."/>
        </authorList>
    </citation>
    <scope>NUCLEOTIDE SEQUENCE [LARGE SCALE GENOMIC DNA]</scope>
    <source>
        <strain evidence="2">LSX21</strain>
        <tissue evidence="2">Leaf</tissue>
    </source>
</reference>
<evidence type="ECO:0000256" key="1">
    <source>
        <dbReference type="ARBA" id="ARBA00022729"/>
    </source>
</evidence>
<dbReference type="Proteomes" id="UP001370490">
    <property type="component" value="Unassembled WGS sequence"/>
</dbReference>
<keyword evidence="3" id="KW-1185">Reference proteome</keyword>
<accession>A0AAN8VPB4</accession>